<dbReference type="InterPro" id="IPR015360">
    <property type="entry name" value="XPC-bd"/>
</dbReference>
<gene>
    <name evidence="9" type="ORF">WA026_020455</name>
</gene>
<comment type="subcellular location">
    <subcellularLocation>
        <location evidence="5">Nucleus</location>
    </subcellularLocation>
    <subcellularLocation>
        <location evidence="5">Cytoplasm</location>
    </subcellularLocation>
</comment>
<dbReference type="InterPro" id="IPR006636">
    <property type="entry name" value="STI1_HS-bd"/>
</dbReference>
<dbReference type="CDD" id="cd14378">
    <property type="entry name" value="UBA1_Rhp23p_like"/>
    <property type="match status" value="1"/>
</dbReference>
<evidence type="ECO:0000259" key="8">
    <source>
        <dbReference type="PROSITE" id="PS50053"/>
    </source>
</evidence>
<dbReference type="GO" id="GO:0043161">
    <property type="term" value="P:proteasome-mediated ubiquitin-dependent protein catabolic process"/>
    <property type="evidence" value="ECO:0007669"/>
    <property type="project" value="UniProtKB-UniRule"/>
</dbReference>
<dbReference type="GO" id="GO:0003684">
    <property type="term" value="F:damaged DNA binding"/>
    <property type="evidence" value="ECO:0007669"/>
    <property type="project" value="UniProtKB-UniRule"/>
</dbReference>
<dbReference type="PRINTS" id="PR01839">
    <property type="entry name" value="RAD23PROTEIN"/>
</dbReference>
<dbReference type="InterPro" id="IPR004806">
    <property type="entry name" value="Rad23"/>
</dbReference>
<evidence type="ECO:0000256" key="5">
    <source>
        <dbReference type="RuleBase" id="RU367049"/>
    </source>
</evidence>
<dbReference type="Gene3D" id="1.10.8.10">
    <property type="entry name" value="DNA helicase RuvA subunit, C-terminal domain"/>
    <property type="match status" value="2"/>
</dbReference>
<feature type="domain" description="UBA" evidence="7">
    <location>
        <begin position="162"/>
        <end position="202"/>
    </location>
</feature>
<feature type="domain" description="UBA" evidence="7">
    <location>
        <begin position="331"/>
        <end position="371"/>
    </location>
</feature>
<feature type="region of interest" description="Disordered" evidence="6">
    <location>
        <begin position="284"/>
        <end position="326"/>
    </location>
</feature>
<dbReference type="GO" id="GO:0070628">
    <property type="term" value="F:proteasome binding"/>
    <property type="evidence" value="ECO:0007669"/>
    <property type="project" value="TreeGrafter"/>
</dbReference>
<dbReference type="FunFam" id="1.10.8.10:FF:000003">
    <property type="entry name" value="UV excision repair protein RAD23 homolog"/>
    <property type="match status" value="1"/>
</dbReference>
<evidence type="ECO:0000256" key="2">
    <source>
        <dbReference type="ARBA" id="ARBA00022763"/>
    </source>
</evidence>
<evidence type="ECO:0000256" key="1">
    <source>
        <dbReference type="ARBA" id="ARBA00022737"/>
    </source>
</evidence>
<dbReference type="FunFam" id="1.10.8.10:FF:000002">
    <property type="entry name" value="UV excision repair protein RAD23 homolog"/>
    <property type="match status" value="1"/>
</dbReference>
<dbReference type="FunFam" id="1.10.10.540:FF:000001">
    <property type="entry name" value="UV excision repair protein RAD23 B"/>
    <property type="match status" value="1"/>
</dbReference>
<dbReference type="NCBIfam" id="TIGR00601">
    <property type="entry name" value="rad23"/>
    <property type="match status" value="1"/>
</dbReference>
<dbReference type="GO" id="GO:0006289">
    <property type="term" value="P:nucleotide-excision repair"/>
    <property type="evidence" value="ECO:0007669"/>
    <property type="project" value="UniProtKB-UniRule"/>
</dbReference>
<dbReference type="PROSITE" id="PS50030">
    <property type="entry name" value="UBA"/>
    <property type="match status" value="2"/>
</dbReference>
<dbReference type="GO" id="GO:0005829">
    <property type="term" value="C:cytosol"/>
    <property type="evidence" value="ECO:0007669"/>
    <property type="project" value="TreeGrafter"/>
</dbReference>
<evidence type="ECO:0000256" key="4">
    <source>
        <dbReference type="ARBA" id="ARBA00023242"/>
    </source>
</evidence>
<comment type="caution">
    <text evidence="9">The sequence shown here is derived from an EMBL/GenBank/DDBJ whole genome shotgun (WGS) entry which is preliminary data.</text>
</comment>
<keyword evidence="10" id="KW-1185">Reference proteome</keyword>
<comment type="function">
    <text evidence="5">Multiubiquitin chain receptor involved in modulation of proteasomal degradation. Involved in nucleotide excision repair.</text>
</comment>
<dbReference type="SMART" id="SM00165">
    <property type="entry name" value="UBA"/>
    <property type="match status" value="2"/>
</dbReference>
<protein>
    <recommendedName>
        <fullName evidence="5">UV excision repair protein RAD23</fullName>
    </recommendedName>
</protein>
<dbReference type="Proteomes" id="UP001431783">
    <property type="component" value="Unassembled WGS sequence"/>
</dbReference>
<name>A0AAW1VFZ3_9CUCU</name>
<dbReference type="FunFam" id="3.10.20.90:FF:000254">
    <property type="entry name" value="UV excision repair protein Rad23"/>
    <property type="match status" value="1"/>
</dbReference>
<dbReference type="GO" id="GO:0005654">
    <property type="term" value="C:nucleoplasm"/>
    <property type="evidence" value="ECO:0007669"/>
    <property type="project" value="TreeGrafter"/>
</dbReference>
<dbReference type="InterPro" id="IPR036353">
    <property type="entry name" value="XPC-bd_sf"/>
</dbReference>
<evidence type="ECO:0000259" key="7">
    <source>
        <dbReference type="PROSITE" id="PS50030"/>
    </source>
</evidence>
<keyword evidence="2 5" id="KW-0227">DNA damage</keyword>
<dbReference type="SMART" id="SM00727">
    <property type="entry name" value="STI1"/>
    <property type="match status" value="1"/>
</dbReference>
<organism evidence="9 10">
    <name type="scientific">Henosepilachna vigintioctopunctata</name>
    <dbReference type="NCBI Taxonomy" id="420089"/>
    <lineage>
        <taxon>Eukaryota</taxon>
        <taxon>Metazoa</taxon>
        <taxon>Ecdysozoa</taxon>
        <taxon>Arthropoda</taxon>
        <taxon>Hexapoda</taxon>
        <taxon>Insecta</taxon>
        <taxon>Pterygota</taxon>
        <taxon>Neoptera</taxon>
        <taxon>Endopterygota</taxon>
        <taxon>Coleoptera</taxon>
        <taxon>Polyphaga</taxon>
        <taxon>Cucujiformia</taxon>
        <taxon>Coccinelloidea</taxon>
        <taxon>Coccinellidae</taxon>
        <taxon>Epilachninae</taxon>
        <taxon>Epilachnini</taxon>
        <taxon>Henosepilachna</taxon>
    </lineage>
</organism>
<keyword evidence="5" id="KW-0963">Cytoplasm</keyword>
<dbReference type="SUPFAM" id="SSF101238">
    <property type="entry name" value="XPC-binding domain"/>
    <property type="match status" value="1"/>
</dbReference>
<proteinExistence type="inferred from homology"/>
<comment type="similarity">
    <text evidence="5">Belongs to the RAD23 family.</text>
</comment>
<dbReference type="Gene3D" id="1.10.10.540">
    <property type="entry name" value="XPC-binding domain"/>
    <property type="match status" value="1"/>
</dbReference>
<dbReference type="GO" id="GO:0031593">
    <property type="term" value="F:polyubiquitin modification-dependent protein binding"/>
    <property type="evidence" value="ECO:0007669"/>
    <property type="project" value="UniProtKB-UniRule"/>
</dbReference>
<sequence>MKITLKNLQQQTFVVDIEPTKTVKQLKQKIEQDKGKEYPSDNQRLIYAGKILSDESPLSEYNIDEKKFIVVMVTKPKPPEKVESGDGNTDQKSLIGIFSIVFNQSIECSTGRPAPQIAQTQPAPPPVASVQEQPAATNAGAVQPPATADLSNAAESALLMGEEYETMVRNITDMGYARDQVEQALRASFNNPDRAVEYLINGIPANLDEQEGVSESADMSGVDERQSDADDPLAFLRSQPQFQQMRQVIQQNPQLLNAVLQQIGQSNPALLQLISQNQESFVRMLNEPSPGQPGSGANISPASNAPSGQGMPLVPPASGGALPSNMIQVTPQDKDAIDRLKALGFPEHLVVQAYFACEKNENLAANFLLSQNFDD</sequence>
<reference evidence="9 10" key="1">
    <citation type="submission" date="2023-03" db="EMBL/GenBank/DDBJ databases">
        <title>Genome insight into feeding habits of ladybird beetles.</title>
        <authorList>
            <person name="Li H.-S."/>
            <person name="Huang Y.-H."/>
            <person name="Pang H."/>
        </authorList>
    </citation>
    <scope>NUCLEOTIDE SEQUENCE [LARGE SCALE GENOMIC DNA]</scope>
    <source>
        <strain evidence="9">SYSU_2023b</strain>
        <tissue evidence="9">Whole body</tissue>
    </source>
</reference>
<dbReference type="Pfam" id="PF09280">
    <property type="entry name" value="XPC-binding"/>
    <property type="match status" value="1"/>
</dbReference>
<dbReference type="CDD" id="cd14427">
    <property type="entry name" value="UBA2_HR23A"/>
    <property type="match status" value="1"/>
</dbReference>
<evidence type="ECO:0000313" key="9">
    <source>
        <dbReference type="EMBL" id="KAK9892464.1"/>
    </source>
</evidence>
<dbReference type="PANTHER" id="PTHR10621:SF0">
    <property type="entry name" value="UV EXCISION REPAIR PROTEIN RAD23"/>
    <property type="match status" value="1"/>
</dbReference>
<evidence type="ECO:0000256" key="6">
    <source>
        <dbReference type="SAM" id="MobiDB-lite"/>
    </source>
</evidence>
<dbReference type="GO" id="GO:0043130">
    <property type="term" value="F:ubiquitin binding"/>
    <property type="evidence" value="ECO:0007669"/>
    <property type="project" value="UniProtKB-UniRule"/>
</dbReference>
<dbReference type="InterPro" id="IPR000626">
    <property type="entry name" value="Ubiquitin-like_dom"/>
</dbReference>
<dbReference type="InterPro" id="IPR015940">
    <property type="entry name" value="UBA"/>
</dbReference>
<keyword evidence="3 5" id="KW-0234">DNA repair</keyword>
<dbReference type="Pfam" id="PF00627">
    <property type="entry name" value="UBA"/>
    <property type="match status" value="2"/>
</dbReference>
<feature type="domain" description="Ubiquitin-like" evidence="8">
    <location>
        <begin position="1"/>
        <end position="78"/>
    </location>
</feature>
<evidence type="ECO:0000256" key="3">
    <source>
        <dbReference type="ARBA" id="ARBA00023204"/>
    </source>
</evidence>
<dbReference type="EMBL" id="JARQZJ010000135">
    <property type="protein sequence ID" value="KAK9892464.1"/>
    <property type="molecule type" value="Genomic_DNA"/>
</dbReference>
<keyword evidence="1" id="KW-0677">Repeat</keyword>
<evidence type="ECO:0000313" key="10">
    <source>
        <dbReference type="Proteomes" id="UP001431783"/>
    </source>
</evidence>
<feature type="compositionally biased region" description="Polar residues" evidence="6">
    <location>
        <begin position="295"/>
        <end position="307"/>
    </location>
</feature>
<dbReference type="CDD" id="cd01805">
    <property type="entry name" value="Ubl_Rad23"/>
    <property type="match status" value="1"/>
</dbReference>
<dbReference type="AlphaFoldDB" id="A0AAW1VFZ3"/>
<dbReference type="Pfam" id="PF00240">
    <property type="entry name" value="ubiquitin"/>
    <property type="match status" value="1"/>
</dbReference>
<keyword evidence="4 5" id="KW-0539">Nucleus</keyword>
<dbReference type="Gene3D" id="3.10.20.90">
    <property type="entry name" value="Phosphatidylinositol 3-kinase Catalytic Subunit, Chain A, domain 1"/>
    <property type="match status" value="1"/>
</dbReference>
<dbReference type="InterPro" id="IPR009060">
    <property type="entry name" value="UBA-like_sf"/>
</dbReference>
<dbReference type="PROSITE" id="PS50053">
    <property type="entry name" value="UBIQUITIN_2"/>
    <property type="match status" value="1"/>
</dbReference>
<dbReference type="SUPFAM" id="SSF46934">
    <property type="entry name" value="UBA-like"/>
    <property type="match status" value="2"/>
</dbReference>
<dbReference type="SMART" id="SM00213">
    <property type="entry name" value="UBQ"/>
    <property type="match status" value="1"/>
</dbReference>
<feature type="region of interest" description="Disordered" evidence="6">
    <location>
        <begin position="112"/>
        <end position="144"/>
    </location>
</feature>
<dbReference type="InterPro" id="IPR029071">
    <property type="entry name" value="Ubiquitin-like_domsf"/>
</dbReference>
<dbReference type="PANTHER" id="PTHR10621">
    <property type="entry name" value="UV EXCISION REPAIR PROTEIN RAD23"/>
    <property type="match status" value="1"/>
</dbReference>
<accession>A0AAW1VFZ3</accession>
<dbReference type="SUPFAM" id="SSF54236">
    <property type="entry name" value="Ubiquitin-like"/>
    <property type="match status" value="1"/>
</dbReference>